<evidence type="ECO:0000256" key="3">
    <source>
        <dbReference type="ARBA" id="ARBA00012560"/>
    </source>
</evidence>
<organism evidence="11 12">
    <name type="scientific">Muricoccus roseus</name>
    <dbReference type="NCBI Taxonomy" id="198092"/>
    <lineage>
        <taxon>Bacteria</taxon>
        <taxon>Pseudomonadati</taxon>
        <taxon>Pseudomonadota</taxon>
        <taxon>Alphaproteobacteria</taxon>
        <taxon>Acetobacterales</taxon>
        <taxon>Roseomonadaceae</taxon>
        <taxon>Muricoccus</taxon>
    </lineage>
</organism>
<evidence type="ECO:0000256" key="2">
    <source>
        <dbReference type="ARBA" id="ARBA00005684"/>
    </source>
</evidence>
<evidence type="ECO:0000313" key="11">
    <source>
        <dbReference type="EMBL" id="SHJ81031.1"/>
    </source>
</evidence>
<comment type="catalytic activity">
    <reaction evidence="1 10">
        <text>Transfers a segment of a (1-&gt;4)-alpha-D-glucan to a new position in an acceptor, which may be glucose or a (1-&gt;4)-alpha-D-glucan.</text>
        <dbReference type="EC" id="2.4.1.25"/>
    </reaction>
</comment>
<evidence type="ECO:0000256" key="8">
    <source>
        <dbReference type="ARBA" id="ARBA00031423"/>
    </source>
</evidence>
<keyword evidence="12" id="KW-1185">Reference proteome</keyword>
<sequence>MSEQELRELAQAAGIAVEWRDVNNRDHSVGPEAMRAILAALELPAGSEAEIRESRETLRAEARALPPLCTALQHRPVLLGLPGEPEFRLRLESGARREGRARQQDGLCTLPPVDEAGYHRLEIGGQETILAVCPQRCHGIEPGTRPWGLAAQLYSPHRRGDGGIGDFTGLAQLAVSAARRGADAIAISPVHAQFSADPERFSPYAPSSRLFLNVLHADPAAMGEETLRAALAETGLAGEFARLEALELVEWPAAARLRLRLFRSIFDRFSGDPAFDRFREEGGEALESHARFEALHGHLYGRDPSLWHWKDWPAEYRRPDAPGVARFAREHEREVSFHAFLQWIADRGLGEAQAAFRGAGARIGLIADLAVGTDAGGSHGWSRQGQILSGVGVGAPPDIFSPLGQSWGIAAFSPRGLRDGGYTAFLEMLRAAMRHGGGVRIDHAMGLARLWLVPNGQDADQGAYLHFPVMDMLRLVALESRRNGAIVVGEDLGTLPEGFREKLDETGLMGLRVLYFEQGRDHRFTPPSQWSPGAVAVTTTHDLPTVAGWWKGRDIEWRARLGLLGEGNDGSEQRQERQLDRTRLWQAMRENGVAEGDMPGEEEGAKVATAAARHVASAACALALLPMEDALALEEAPNLPGTTEGHPNWRRRLPGEAATMLDQPETAARLDAFARARSQTPS</sequence>
<dbReference type="InterPro" id="IPR017853">
    <property type="entry name" value="GH"/>
</dbReference>
<name>A0A1M6MC28_9PROT</name>
<evidence type="ECO:0000256" key="4">
    <source>
        <dbReference type="ARBA" id="ARBA00020295"/>
    </source>
</evidence>
<dbReference type="GO" id="GO:0005975">
    <property type="term" value="P:carbohydrate metabolic process"/>
    <property type="evidence" value="ECO:0007669"/>
    <property type="project" value="InterPro"/>
</dbReference>
<comment type="similarity">
    <text evidence="2 10">Belongs to the disproportionating enzyme family.</text>
</comment>
<accession>A0A1M6MC28</accession>
<dbReference type="Pfam" id="PF02446">
    <property type="entry name" value="Glyco_hydro_77"/>
    <property type="match status" value="1"/>
</dbReference>
<dbReference type="InterPro" id="IPR003385">
    <property type="entry name" value="Glyco_hydro_77"/>
</dbReference>
<proteinExistence type="inferred from homology"/>
<dbReference type="EMBL" id="FQZF01000021">
    <property type="protein sequence ID" value="SHJ81031.1"/>
    <property type="molecule type" value="Genomic_DNA"/>
</dbReference>
<evidence type="ECO:0000256" key="9">
    <source>
        <dbReference type="ARBA" id="ARBA00031501"/>
    </source>
</evidence>
<evidence type="ECO:0000256" key="6">
    <source>
        <dbReference type="ARBA" id="ARBA00022679"/>
    </source>
</evidence>
<dbReference type="PANTHER" id="PTHR32438:SF5">
    <property type="entry name" value="4-ALPHA-GLUCANOTRANSFERASE DPE1, CHLOROPLASTIC_AMYLOPLASTIC"/>
    <property type="match status" value="1"/>
</dbReference>
<dbReference type="EC" id="2.4.1.25" evidence="3 10"/>
<evidence type="ECO:0000256" key="10">
    <source>
        <dbReference type="RuleBase" id="RU361207"/>
    </source>
</evidence>
<evidence type="ECO:0000256" key="1">
    <source>
        <dbReference type="ARBA" id="ARBA00000439"/>
    </source>
</evidence>
<dbReference type="NCBIfam" id="TIGR00217">
    <property type="entry name" value="malQ"/>
    <property type="match status" value="1"/>
</dbReference>
<keyword evidence="5 10" id="KW-0328">Glycosyltransferase</keyword>
<dbReference type="GO" id="GO:0004134">
    <property type="term" value="F:4-alpha-glucanotransferase activity"/>
    <property type="evidence" value="ECO:0007669"/>
    <property type="project" value="UniProtKB-EC"/>
</dbReference>
<dbReference type="PANTHER" id="PTHR32438">
    <property type="entry name" value="4-ALPHA-GLUCANOTRANSFERASE DPE1, CHLOROPLASTIC/AMYLOPLASTIC"/>
    <property type="match status" value="1"/>
</dbReference>
<dbReference type="AlphaFoldDB" id="A0A1M6MC28"/>
<gene>
    <name evidence="11" type="ORF">SAMN02745194_03430</name>
</gene>
<dbReference type="SUPFAM" id="SSF51445">
    <property type="entry name" value="(Trans)glycosidases"/>
    <property type="match status" value="1"/>
</dbReference>
<reference evidence="11 12" key="1">
    <citation type="submission" date="2016-11" db="EMBL/GenBank/DDBJ databases">
        <authorList>
            <person name="Jaros S."/>
            <person name="Januszkiewicz K."/>
            <person name="Wedrychowicz H."/>
        </authorList>
    </citation>
    <scope>NUCLEOTIDE SEQUENCE [LARGE SCALE GENOMIC DNA]</scope>
    <source>
        <strain evidence="11 12">DSM 14916</strain>
    </source>
</reference>
<keyword evidence="6 10" id="KW-0808">Transferase</keyword>
<dbReference type="Proteomes" id="UP000184387">
    <property type="component" value="Unassembled WGS sequence"/>
</dbReference>
<protein>
    <recommendedName>
        <fullName evidence="4 10">4-alpha-glucanotransferase</fullName>
        <ecNumber evidence="3 10">2.4.1.25</ecNumber>
    </recommendedName>
    <alternativeName>
        <fullName evidence="8 10">Amylomaltase</fullName>
    </alternativeName>
    <alternativeName>
        <fullName evidence="9 10">Disproportionating enzyme</fullName>
    </alternativeName>
</protein>
<dbReference type="RefSeq" id="WP_073136925.1">
    <property type="nucleotide sequence ID" value="NZ_FQZF01000021.1"/>
</dbReference>
<evidence type="ECO:0000313" key="12">
    <source>
        <dbReference type="Proteomes" id="UP000184387"/>
    </source>
</evidence>
<dbReference type="Gene3D" id="3.20.20.80">
    <property type="entry name" value="Glycosidases"/>
    <property type="match status" value="1"/>
</dbReference>
<dbReference type="OrthoDB" id="9761577at2"/>
<keyword evidence="7 10" id="KW-0119">Carbohydrate metabolism</keyword>
<dbReference type="STRING" id="198092.SAMN02745194_03430"/>
<evidence type="ECO:0000256" key="5">
    <source>
        <dbReference type="ARBA" id="ARBA00022676"/>
    </source>
</evidence>
<evidence type="ECO:0000256" key="7">
    <source>
        <dbReference type="ARBA" id="ARBA00023277"/>
    </source>
</evidence>